<dbReference type="InterPro" id="IPR036179">
    <property type="entry name" value="Ig-like_dom_sf"/>
</dbReference>
<dbReference type="InterPro" id="IPR050964">
    <property type="entry name" value="Striated_Muscle_Regulatory"/>
</dbReference>
<dbReference type="PANTHER" id="PTHR13817:SF180">
    <property type="entry name" value="IMMUNOGLOBULIN-LIKE AND FIBRONECTIN TYPE III DOMAIN-CONTAINING 1, TANDEM DUPLICATE 3-RELATED"/>
    <property type="match status" value="1"/>
</dbReference>
<feature type="domain" description="Ig-like" evidence="5">
    <location>
        <begin position="16"/>
        <end position="102"/>
    </location>
</feature>
<dbReference type="Pfam" id="PF07679">
    <property type="entry name" value="I-set"/>
    <property type="match status" value="10"/>
</dbReference>
<keyword evidence="2" id="KW-1015">Disulfide bond</keyword>
<feature type="compositionally biased region" description="Basic and acidic residues" evidence="4">
    <location>
        <begin position="1520"/>
        <end position="1536"/>
    </location>
</feature>
<feature type="domain" description="Ig-like" evidence="5">
    <location>
        <begin position="793"/>
        <end position="881"/>
    </location>
</feature>
<feature type="domain" description="Fibronectin type-III" evidence="6">
    <location>
        <begin position="886"/>
        <end position="980"/>
    </location>
</feature>
<keyword evidence="1" id="KW-0677">Repeat</keyword>
<dbReference type="SMART" id="SM00408">
    <property type="entry name" value="IGc2"/>
    <property type="match status" value="7"/>
</dbReference>
<dbReference type="FunFam" id="2.60.40.10:FF:000060">
    <property type="entry name" value="Myosin-binding protein C, slow type"/>
    <property type="match status" value="1"/>
</dbReference>
<feature type="compositionally biased region" description="Gly residues" evidence="4">
    <location>
        <begin position="1499"/>
        <end position="1517"/>
    </location>
</feature>
<feature type="domain" description="Fibronectin type-III" evidence="6">
    <location>
        <begin position="1902"/>
        <end position="1999"/>
    </location>
</feature>
<dbReference type="FunFam" id="2.60.40.10:FF:001401">
    <property type="entry name" value="immunoglobulin-like and fibronectin type III domain-containing protein 1"/>
    <property type="match status" value="1"/>
</dbReference>
<evidence type="ECO:0000313" key="7">
    <source>
        <dbReference type="EMBL" id="KAK2857885.1"/>
    </source>
</evidence>
<feature type="domain" description="Fibronectin type-III" evidence="6">
    <location>
        <begin position="2201"/>
        <end position="2294"/>
    </location>
</feature>
<dbReference type="FunFam" id="2.60.40.10:FF:002294">
    <property type="entry name" value="Immunoglobulin-like and fibronectin type III domain-containing 1, tandem duplicate 3"/>
    <property type="match status" value="1"/>
</dbReference>
<evidence type="ECO:0000256" key="3">
    <source>
        <dbReference type="ARBA" id="ARBA00023319"/>
    </source>
</evidence>
<dbReference type="SMART" id="SM00060">
    <property type="entry name" value="FN3"/>
    <property type="match status" value="7"/>
</dbReference>
<protein>
    <recommendedName>
        <fullName evidence="9">Immunoglobulin-like and fibronectin type III domain-containing protein 1</fullName>
    </recommendedName>
</protein>
<keyword evidence="3" id="KW-0393">Immunoglobulin domain</keyword>
<dbReference type="InterPro" id="IPR003961">
    <property type="entry name" value="FN3_dom"/>
</dbReference>
<dbReference type="Pfam" id="PF00041">
    <property type="entry name" value="fn3"/>
    <property type="match status" value="3"/>
</dbReference>
<dbReference type="SUPFAM" id="SSF48726">
    <property type="entry name" value="Immunoglobulin"/>
    <property type="match status" value="12"/>
</dbReference>
<dbReference type="SUPFAM" id="SSF49265">
    <property type="entry name" value="Fibronectin type III"/>
    <property type="match status" value="5"/>
</dbReference>
<feature type="domain" description="Fibronectin type-III" evidence="6">
    <location>
        <begin position="2002"/>
        <end position="2103"/>
    </location>
</feature>
<comment type="caution">
    <text evidence="7">The sequence shown here is derived from an EMBL/GenBank/DDBJ whole genome shotgun (WGS) entry which is preliminary data.</text>
</comment>
<evidence type="ECO:0000313" key="8">
    <source>
        <dbReference type="Proteomes" id="UP001187315"/>
    </source>
</evidence>
<gene>
    <name evidence="7" type="ORF">Q7C36_005804</name>
</gene>
<dbReference type="GO" id="GO:0031430">
    <property type="term" value="C:M band"/>
    <property type="evidence" value="ECO:0007669"/>
    <property type="project" value="TreeGrafter"/>
</dbReference>
<evidence type="ECO:0008006" key="9">
    <source>
        <dbReference type="Google" id="ProtNLM"/>
    </source>
</evidence>
<dbReference type="FunFam" id="2.60.40.10:FF:001232">
    <property type="entry name" value="Immunoglobulin-like and fibronectin type III domain-containing 1"/>
    <property type="match status" value="1"/>
</dbReference>
<dbReference type="CDD" id="cd00063">
    <property type="entry name" value="FN3"/>
    <property type="match status" value="7"/>
</dbReference>
<evidence type="ECO:0000259" key="5">
    <source>
        <dbReference type="PROSITE" id="PS50835"/>
    </source>
</evidence>
<dbReference type="Proteomes" id="UP001187315">
    <property type="component" value="Unassembled WGS sequence"/>
</dbReference>
<dbReference type="PRINTS" id="PR00014">
    <property type="entry name" value="FNTYPEIII"/>
</dbReference>
<feature type="domain" description="Ig-like" evidence="5">
    <location>
        <begin position="995"/>
        <end position="1084"/>
    </location>
</feature>
<feature type="domain" description="Ig-like" evidence="5">
    <location>
        <begin position="2106"/>
        <end position="2196"/>
    </location>
</feature>
<feature type="domain" description="Fibronectin type-III" evidence="6">
    <location>
        <begin position="592"/>
        <end position="687"/>
    </location>
</feature>
<dbReference type="InterPro" id="IPR036116">
    <property type="entry name" value="FN3_sf"/>
</dbReference>
<sequence>MITQFVEEIPEGKAHPDFTRKPIALTIQEGKLAIFKAIVIGDPEPTVSWARNNGVLSDQQKYQTKYDPTSQEHTIEMPRVSPEQADTYKCFATNEFGRASVTVVLNVIEVGYKKDKAKKDASDQISTYILFQFLNLFFCTVYSNVRPKTVPKKEGELDPKFWEILLSADKKDYERICSEYGVTDFRWMLKKLNEIKREREEQQAEFVKSISNLKHIEIKPSSTALFEVDLDLVDPSRRIFIYKDGEMIEYSKDMKMKHSLKQVGNKFVFTIRDLLHDDAGLYQLDVENVTMFSTEFKIPKVEFLVKIQEVKAMEREDAVFECVLSNPFSKILWVGKNVLLEQGEKYDITVSEDKLIHRLVVKDCMLVDKGIYAAVAGIRTCNAWLRVETDSDPNLHGKKKVRKTTQAGGSGLDLAKIASQQQNKLQKEKEEMISDIKTTMPEKDSAASGDNNTPISASGSGTGSESEGGCAFECNSGLGSSASQDIGRSDVPRFDSDELHKFSKPVVVKAGQNATFKMTFPPQDTLEIKWFKDGSKLMDGGGVKVVKEPNNSRLQIKDCLQSDAGEIKIQLKNLSGTAEAISQLIVLDRPSAPKGPAELLECTSSVIELKWNPPSNDGGSPVKNYIIERQHTGQSVWKKLGDVSADWLKFRDRNVCHGKRYVYRIYAENSEGIGDPLETDNIMAGALVFPDCPAPPKIVSAFKNCINLEWAPPEKDRGTKILGYQLEKRKKDTSQWVALNSINEPIEALKYSVKKVSEGSEYEFRVSAIIESGGGEPSQPSRMVCAKNPTMKPRFKDSADFMLIRAGNTVRIVVNYDASPQPEISWSKNNEPVSASFKTVNTEGMSALIIPNTKRSDSGMYTIMAKNSNGKTHFDIDVRVTDEPKKPGPVTLEQRVHGKVIITWAPSPDQELDDRLHYIVAEHDTNSCTWHTIARRLFCTTYTTDTQSGHEYHFRIYAKNDMGLSEPSDSPIWGVYSMKTSLSRTLPSMITFERPPSILVPLKVHTPRKGYQCYMTCAVRGCPTPHVSWYLNGICINSNKHYYITNAHGVCSMYILRVELKDAGEYKVVAVNSFGKAECSATIKYVEEIPPGKSTPDFTRKPMAVNIMEGKSATFRAVVKGEPAPTIQWTRNKGDISDPAKYNTRYDEKTGEYILQILNVTADQADIYKCFATNPFGKAVCTATLKVIEAGFRRNRPGQNEPEDFRKMLKKTVVVKKAKPKPMKEGEVDPKFWEVLLSAQKKDYERICREFGITDFRWMLKRLAEMKKEREEEQGKYVETVGNMKPIEIKPNGRAEFELDMKLKNPNSNIYLYKNGDAIEYGDGTDNSFKHNLKKVGDKYYFSINNVCPDDAGLYQVDVEDANMFSTELKIPDVEIDSILKDVTVVKGKDATFECVLSGPASKITWCANDASIEPGDKYNITVSEDMLTHKLVVKNCGAEDNGTITVIAGVKLSKAALTVKDDPNALQKGQRGTDNAEKLNKEQARKLQGTTNKTAKGAGSGGYSLGDGIGKDGIMGDGNRQEGKGKGELGKDGLGEKGLLGDGSGKDRSGNDGLSGVGSKKDRSGKDGLLDDRSGKDGAEKDGLLGDGSGKDGFEVTGAGGDMTNGDETGDSKHKKNLGAGQLVSDTNKEPEVRFVSGLSDTAANLGETAELSCTLSSKDCIGIWYKDGQKLESMNGITVSKEGAIHKLILKNCQEGNAGVYRFEAEGRKSEAMLTIKEPTKIDADALGKFSEAVVVRAGENAVFKLPFSGKEPIRVQWFKDEEEILKGPGVRIESSSTQSQLLLNKCQRKDTGEVKIKLKNEFATTEARTKLIVLDKPSPPQGPVDVVESSLSAIEFKWRPPKDDGGCPVTNYILERQQVGHIDRGRKYCYRISAKNSEGISDIIVTDDIAAGTLAFPGQPASPKVVSAFKDCINLSWLMPTNTSGGSIIGYNLEKRKKGSNVWSQVNPLNEPIREKKYAVTDVMEGAEYEFRVVAINTCGPGEPSAPSDSVFARDPQKPPGKIKDLKVTDSSYNTLCLAWSKPNVVKGMEDEVKGYFVEIRPTDQIEWSRCNTNAIVQTYFTITGLKPLAMYWVRVIATNEGGEGEPQGFDNYVTAMPPPVKPKFTDRKMKNFMVVKAGNTVRVTICFEASPLPDITWLKDNVPVAKHVTITNSEKVSQLLIPTSSRSDSGIYTILVKNMVGQETFSVDVRVTDEPKPPGEVQLEQNVEGTLTLAWTPSPDEKRDDRLHYMVMKRDSVKRTWWTVADHLFNHRSTMVIMQGREYKFRVYAKNDMGLSEPSESPTWGAVKKKGKFIVNHPEPKNLNFQSAPKFTVPLKLHIAPKGYECYMSCAVSGTPTPYVTWYHNNVSLNTNTNYYISNTCGVCSLLILMVGPKDTGEYKVVAENHLGQAETSTNLTVRGTV</sequence>
<name>A0AA88NJP1_TACVA</name>
<dbReference type="EMBL" id="JAVHJS010000005">
    <property type="protein sequence ID" value="KAK2857885.1"/>
    <property type="molecule type" value="Genomic_DNA"/>
</dbReference>
<reference evidence="7" key="1">
    <citation type="submission" date="2023-08" db="EMBL/GenBank/DDBJ databases">
        <title>Pelteobagrus vachellii genome.</title>
        <authorList>
            <person name="Liu H."/>
        </authorList>
    </citation>
    <scope>NUCLEOTIDE SEQUENCE</scope>
    <source>
        <strain evidence="7">PRFRI_2022a</strain>
        <tissue evidence="7">Muscle</tissue>
    </source>
</reference>
<accession>A0AA88NJP1</accession>
<dbReference type="GO" id="GO:0045214">
    <property type="term" value="P:sarcomere organization"/>
    <property type="evidence" value="ECO:0007669"/>
    <property type="project" value="TreeGrafter"/>
</dbReference>
<dbReference type="InterPro" id="IPR013783">
    <property type="entry name" value="Ig-like_fold"/>
</dbReference>
<evidence type="ECO:0000256" key="2">
    <source>
        <dbReference type="ARBA" id="ARBA00023157"/>
    </source>
</evidence>
<feature type="domain" description="Ig-like" evidence="5">
    <location>
        <begin position="1632"/>
        <end position="1717"/>
    </location>
</feature>
<dbReference type="InterPro" id="IPR040849">
    <property type="entry name" value="MyBP-C_THB"/>
</dbReference>
<evidence type="ECO:0000256" key="4">
    <source>
        <dbReference type="SAM" id="MobiDB-lite"/>
    </source>
</evidence>
<feature type="domain" description="Ig-like" evidence="5">
    <location>
        <begin position="1096"/>
        <end position="1186"/>
    </location>
</feature>
<dbReference type="FunFam" id="2.60.40.10:FF:001267">
    <property type="entry name" value="Immunoglobulin-like and fibronectin type III domain containing 1"/>
    <property type="match status" value="1"/>
</dbReference>
<dbReference type="InterPro" id="IPR007110">
    <property type="entry name" value="Ig-like_dom"/>
</dbReference>
<dbReference type="FunFam" id="2.60.40.10:FF:000032">
    <property type="entry name" value="palladin isoform X1"/>
    <property type="match status" value="1"/>
</dbReference>
<proteinExistence type="predicted"/>
<dbReference type="PROSITE" id="PS50835">
    <property type="entry name" value="IG_LIKE"/>
    <property type="match status" value="8"/>
</dbReference>
<dbReference type="SMART" id="SM00409">
    <property type="entry name" value="IG"/>
    <property type="match status" value="13"/>
</dbReference>
<feature type="domain" description="Ig-like" evidence="5">
    <location>
        <begin position="2313"/>
        <end position="2401"/>
    </location>
</feature>
<dbReference type="InterPro" id="IPR003598">
    <property type="entry name" value="Ig_sub2"/>
</dbReference>
<dbReference type="InterPro" id="IPR003599">
    <property type="entry name" value="Ig_sub"/>
</dbReference>
<dbReference type="FunFam" id="2.60.40.10:FF:001097">
    <property type="entry name" value="Immunoglobulin-like and fibronectin type III domain-containing protein 1"/>
    <property type="match status" value="2"/>
</dbReference>
<dbReference type="FunFam" id="2.60.40.10:FF:001231">
    <property type="entry name" value="Immunoglobulin-like and fibronectin type III domain containing 1"/>
    <property type="match status" value="2"/>
</dbReference>
<dbReference type="InterPro" id="IPR013098">
    <property type="entry name" value="Ig_I-set"/>
</dbReference>
<feature type="region of interest" description="Disordered" evidence="4">
    <location>
        <begin position="1487"/>
        <end position="1632"/>
    </location>
</feature>
<dbReference type="Gene3D" id="2.60.40.10">
    <property type="entry name" value="Immunoglobulins"/>
    <property type="match status" value="20"/>
</dbReference>
<evidence type="ECO:0000256" key="1">
    <source>
        <dbReference type="ARBA" id="ARBA00022737"/>
    </source>
</evidence>
<dbReference type="PANTHER" id="PTHR13817">
    <property type="entry name" value="TITIN"/>
    <property type="match status" value="1"/>
</dbReference>
<dbReference type="FunFam" id="2.60.40.10:FF:000031">
    <property type="entry name" value="Myosin-binding protein C, slow type"/>
    <property type="match status" value="3"/>
</dbReference>
<keyword evidence="8" id="KW-1185">Reference proteome</keyword>
<feature type="region of interest" description="Disordered" evidence="4">
    <location>
        <begin position="440"/>
        <end position="469"/>
    </location>
</feature>
<evidence type="ECO:0000259" key="6">
    <source>
        <dbReference type="PROSITE" id="PS50853"/>
    </source>
</evidence>
<organism evidence="7 8">
    <name type="scientific">Tachysurus vachellii</name>
    <name type="common">Darkbarbel catfish</name>
    <name type="synonym">Pelteobagrus vachellii</name>
    <dbReference type="NCBI Taxonomy" id="175792"/>
    <lineage>
        <taxon>Eukaryota</taxon>
        <taxon>Metazoa</taxon>
        <taxon>Chordata</taxon>
        <taxon>Craniata</taxon>
        <taxon>Vertebrata</taxon>
        <taxon>Euteleostomi</taxon>
        <taxon>Actinopterygii</taxon>
        <taxon>Neopterygii</taxon>
        <taxon>Teleostei</taxon>
        <taxon>Ostariophysi</taxon>
        <taxon>Siluriformes</taxon>
        <taxon>Bagridae</taxon>
        <taxon>Tachysurus</taxon>
    </lineage>
</organism>
<feature type="domain" description="Fibronectin type-III" evidence="6">
    <location>
        <begin position="692"/>
        <end position="789"/>
    </location>
</feature>
<feature type="compositionally biased region" description="Low complexity" evidence="4">
    <location>
        <begin position="456"/>
        <end position="469"/>
    </location>
</feature>
<feature type="domain" description="Ig-like" evidence="5">
    <location>
        <begin position="1372"/>
        <end position="1459"/>
    </location>
</feature>
<dbReference type="PROSITE" id="PS50853">
    <property type="entry name" value="FN3"/>
    <property type="match status" value="6"/>
</dbReference>
<feature type="compositionally biased region" description="Basic and acidic residues" evidence="4">
    <location>
        <begin position="1560"/>
        <end position="1595"/>
    </location>
</feature>
<dbReference type="Pfam" id="PF18362">
    <property type="entry name" value="THB"/>
    <property type="match status" value="2"/>
</dbReference>
<dbReference type="FunFam" id="2.60.40.10:FF:000084">
    <property type="entry name" value="Myosin binding protein C, slow type"/>
    <property type="match status" value="1"/>
</dbReference>